<proteinExistence type="predicted"/>
<feature type="transmembrane region" description="Helical" evidence="1">
    <location>
        <begin position="12"/>
        <end position="36"/>
    </location>
</feature>
<dbReference type="RefSeq" id="WP_222580781.1">
    <property type="nucleotide sequence ID" value="NZ_JAHVHU010000013.1"/>
</dbReference>
<evidence type="ECO:0008006" key="4">
    <source>
        <dbReference type="Google" id="ProtNLM"/>
    </source>
</evidence>
<keyword evidence="1" id="KW-0812">Transmembrane</keyword>
<evidence type="ECO:0000256" key="1">
    <source>
        <dbReference type="SAM" id="Phobius"/>
    </source>
</evidence>
<comment type="caution">
    <text evidence="2">The sequence shown here is derived from an EMBL/GenBank/DDBJ whole genome shotgun (WGS) entry which is preliminary data.</text>
</comment>
<evidence type="ECO:0000313" key="3">
    <source>
        <dbReference type="Proteomes" id="UP000753961"/>
    </source>
</evidence>
<dbReference type="AlphaFoldDB" id="A0A953HQX4"/>
<keyword evidence="1" id="KW-0472">Membrane</keyword>
<keyword evidence="1" id="KW-1133">Transmembrane helix</keyword>
<dbReference type="EMBL" id="JAHVHU010000013">
    <property type="protein sequence ID" value="MBY5959243.1"/>
    <property type="molecule type" value="Genomic_DNA"/>
</dbReference>
<dbReference type="Proteomes" id="UP000753961">
    <property type="component" value="Unassembled WGS sequence"/>
</dbReference>
<name>A0A953HQX4_9BACT</name>
<evidence type="ECO:0000313" key="2">
    <source>
        <dbReference type="EMBL" id="MBY5959243.1"/>
    </source>
</evidence>
<organism evidence="2 3">
    <name type="scientific">Membranihabitans marinus</name>
    <dbReference type="NCBI Taxonomy" id="1227546"/>
    <lineage>
        <taxon>Bacteria</taxon>
        <taxon>Pseudomonadati</taxon>
        <taxon>Bacteroidota</taxon>
        <taxon>Saprospiria</taxon>
        <taxon>Saprospirales</taxon>
        <taxon>Saprospiraceae</taxon>
        <taxon>Membranihabitans</taxon>
    </lineage>
</organism>
<feature type="transmembrane region" description="Helical" evidence="1">
    <location>
        <begin position="117"/>
        <end position="138"/>
    </location>
</feature>
<accession>A0A953HQX4</accession>
<sequence>MKNTTSRPPVWFYILTIILLLWNAMGLFAFFDQVMISAARLEALPDNERNLYENTPVWAVIAFALAVFGGTLGCIGLLLRRSWARILFLISLVGIMVQMYYNVFIGKAMDVYGPGAVTMPVLVLLVAVFLIWFANYGIRRGWLG</sequence>
<gene>
    <name evidence="2" type="ORF">KUV50_13910</name>
</gene>
<feature type="transmembrane region" description="Helical" evidence="1">
    <location>
        <begin position="56"/>
        <end position="79"/>
    </location>
</feature>
<reference evidence="2" key="1">
    <citation type="submission" date="2021-06" db="EMBL/GenBank/DDBJ databases">
        <title>44 bacteria genomes isolated from Dapeng, Shenzhen.</title>
        <authorList>
            <person name="Zheng W."/>
            <person name="Yu S."/>
            <person name="Huang Y."/>
        </authorList>
    </citation>
    <scope>NUCLEOTIDE SEQUENCE</scope>
    <source>
        <strain evidence="2">DP5N28-2</strain>
    </source>
</reference>
<protein>
    <recommendedName>
        <fullName evidence="4">Sugar transporter</fullName>
    </recommendedName>
</protein>
<keyword evidence="3" id="KW-1185">Reference proteome</keyword>
<feature type="transmembrane region" description="Helical" evidence="1">
    <location>
        <begin position="86"/>
        <end position="105"/>
    </location>
</feature>